<proteinExistence type="predicted"/>
<feature type="non-terminal residue" evidence="1">
    <location>
        <position position="1"/>
    </location>
</feature>
<gene>
    <name evidence="1" type="ORF">GAQ34_21380</name>
</gene>
<reference evidence="1 2" key="1">
    <citation type="journal article" date="2019" name="Nat. Med.">
        <title>A library of human gut bacterial isolates paired with longitudinal multiomics data enables mechanistic microbiome research.</title>
        <authorList>
            <person name="Poyet M."/>
            <person name="Groussin M."/>
            <person name="Gibbons S.M."/>
            <person name="Avila-Pacheco J."/>
            <person name="Jiang X."/>
            <person name="Kearney S.M."/>
            <person name="Perrotta A.R."/>
            <person name="Berdy B."/>
            <person name="Zhao S."/>
            <person name="Lieberman T.D."/>
            <person name="Swanson P.K."/>
            <person name="Smith M."/>
            <person name="Roesemann S."/>
            <person name="Alexander J.E."/>
            <person name="Rich S.A."/>
            <person name="Livny J."/>
            <person name="Vlamakis H."/>
            <person name="Clish C."/>
            <person name="Bullock K."/>
            <person name="Deik A."/>
            <person name="Scott J."/>
            <person name="Pierce K.A."/>
            <person name="Xavier R.J."/>
            <person name="Alm E.J."/>
        </authorList>
    </citation>
    <scope>NUCLEOTIDE SEQUENCE [LARGE SCALE GENOMIC DNA]</scope>
    <source>
        <strain evidence="1 2">BIOML-A21</strain>
    </source>
</reference>
<dbReference type="EMBL" id="WCUA01000049">
    <property type="protein sequence ID" value="KAB4180975.1"/>
    <property type="molecule type" value="Genomic_DNA"/>
</dbReference>
<name>A0A7J5GTU9_BACUN</name>
<comment type="caution">
    <text evidence="1">The sequence shown here is derived from an EMBL/GenBank/DDBJ whole genome shotgun (WGS) entry which is preliminary data.</text>
</comment>
<sequence>SFYQLNANKIKLEESVFCSVGGYISVNQIKNTLLRYPQAKVHTCFDNDLNGNLYDIKVSGIISNTEVTIKENKDDVLFKTKGREFTINKNDVSLESFREKSKIIAPMISHKAEKAKDFNEILMKQHEQKKSIKL</sequence>
<evidence type="ECO:0000313" key="2">
    <source>
        <dbReference type="Proteomes" id="UP000442334"/>
    </source>
</evidence>
<evidence type="ECO:0000313" key="1">
    <source>
        <dbReference type="EMBL" id="KAB4180975.1"/>
    </source>
</evidence>
<accession>A0A7J5GTU9</accession>
<dbReference type="Proteomes" id="UP000442334">
    <property type="component" value="Unassembled WGS sequence"/>
</dbReference>
<protein>
    <submittedName>
        <fullName evidence="1">Uncharacterized protein</fullName>
    </submittedName>
</protein>
<organism evidence="1 2">
    <name type="scientific">Bacteroides uniformis</name>
    <dbReference type="NCBI Taxonomy" id="820"/>
    <lineage>
        <taxon>Bacteria</taxon>
        <taxon>Pseudomonadati</taxon>
        <taxon>Bacteroidota</taxon>
        <taxon>Bacteroidia</taxon>
        <taxon>Bacteroidales</taxon>
        <taxon>Bacteroidaceae</taxon>
        <taxon>Bacteroides</taxon>
    </lineage>
</organism>
<dbReference type="AlphaFoldDB" id="A0A7J5GTU9"/>